<dbReference type="InterPro" id="IPR012337">
    <property type="entry name" value="RNaseH-like_sf"/>
</dbReference>
<accession>A0A8J5JCN1</accession>
<dbReference type="SUPFAM" id="SSF53098">
    <property type="entry name" value="Ribonuclease H-like"/>
    <property type="match status" value="1"/>
</dbReference>
<sequence length="331" mass="37899">RWRKKRKSFSDGEEIVKPCLQIFARRLGDKSIERKADEIALSKQTVTRRTKELSHDVSQQLKDLVHSCTFFSLALDKSTDICDVAQSSIFIRRIDDHFSVFEELVSLESLHGKTRGSDIFDRVKSCLKNLQLDSSKLITVCTDRAPSMIGKVAGTTTLFENFLNRPLLKYQCIIHQESLCGKTLNLQHVMLPVSFESRFRDFAKEEGCILAFINPFSLSEQKIMKMPSDIQMELIDLKTNSLLKMKPDELSSVPNASDMINFWRSLPCENFPELRKFAQCEQAFSSMKLIKSKTRSRLTDSNLKNSLLLPVTNLTPNIERLAKSKQTQKSH</sequence>
<proteinExistence type="predicted"/>
<dbReference type="PANTHER" id="PTHR45913:SF5">
    <property type="entry name" value="GENERAL TRANSCRIPTION FACTOR II-I REPEAT DOMAIN-CONTAINING PROTEIN 2A-LIKE PROTEIN"/>
    <property type="match status" value="1"/>
</dbReference>
<evidence type="ECO:0000313" key="2">
    <source>
        <dbReference type="Proteomes" id="UP000747542"/>
    </source>
</evidence>
<keyword evidence="2" id="KW-1185">Reference proteome</keyword>
<organism evidence="1 2">
    <name type="scientific">Homarus americanus</name>
    <name type="common">American lobster</name>
    <dbReference type="NCBI Taxonomy" id="6706"/>
    <lineage>
        <taxon>Eukaryota</taxon>
        <taxon>Metazoa</taxon>
        <taxon>Ecdysozoa</taxon>
        <taxon>Arthropoda</taxon>
        <taxon>Crustacea</taxon>
        <taxon>Multicrustacea</taxon>
        <taxon>Malacostraca</taxon>
        <taxon>Eumalacostraca</taxon>
        <taxon>Eucarida</taxon>
        <taxon>Decapoda</taxon>
        <taxon>Pleocyemata</taxon>
        <taxon>Astacidea</taxon>
        <taxon>Nephropoidea</taxon>
        <taxon>Nephropidae</taxon>
        <taxon>Homarus</taxon>
    </lineage>
</organism>
<dbReference type="Proteomes" id="UP000747542">
    <property type="component" value="Unassembled WGS sequence"/>
</dbReference>
<dbReference type="EMBL" id="JAHLQT010047199">
    <property type="protein sequence ID" value="KAG7153340.1"/>
    <property type="molecule type" value="Genomic_DNA"/>
</dbReference>
<dbReference type="AlphaFoldDB" id="A0A8J5JCN1"/>
<reference evidence="1" key="1">
    <citation type="journal article" date="2021" name="Sci. Adv.">
        <title>The American lobster genome reveals insights on longevity, neural, and immune adaptations.</title>
        <authorList>
            <person name="Polinski J.M."/>
            <person name="Zimin A.V."/>
            <person name="Clark K.F."/>
            <person name="Kohn A.B."/>
            <person name="Sadowski N."/>
            <person name="Timp W."/>
            <person name="Ptitsyn A."/>
            <person name="Khanna P."/>
            <person name="Romanova D.Y."/>
            <person name="Williams P."/>
            <person name="Greenwood S.J."/>
            <person name="Moroz L.L."/>
            <person name="Walt D.R."/>
            <person name="Bodnar A.G."/>
        </authorList>
    </citation>
    <scope>NUCLEOTIDE SEQUENCE</scope>
    <source>
        <strain evidence="1">GMGI-L3</strain>
    </source>
</reference>
<gene>
    <name evidence="1" type="ORF">Hamer_G010647</name>
</gene>
<protein>
    <submittedName>
        <fullName evidence="1">General transcription factor II-I repeat domain-containing protein 2A-like 4</fullName>
    </submittedName>
</protein>
<evidence type="ECO:0000313" key="1">
    <source>
        <dbReference type="EMBL" id="KAG7153340.1"/>
    </source>
</evidence>
<name>A0A8J5JCN1_HOMAM</name>
<dbReference type="PANTHER" id="PTHR45913">
    <property type="entry name" value="EPM2A-INTERACTING PROTEIN 1"/>
    <property type="match status" value="1"/>
</dbReference>
<comment type="caution">
    <text evidence="1">The sequence shown here is derived from an EMBL/GenBank/DDBJ whole genome shotgun (WGS) entry which is preliminary data.</text>
</comment>
<feature type="non-terminal residue" evidence="1">
    <location>
        <position position="331"/>
    </location>
</feature>